<evidence type="ECO:0000313" key="2">
    <source>
        <dbReference type="EMBL" id="CBY25026.1"/>
    </source>
</evidence>
<name>E4XKV9_OIKDI</name>
<organism evidence="2">
    <name type="scientific">Oikopleura dioica</name>
    <name type="common">Tunicate</name>
    <dbReference type="NCBI Taxonomy" id="34765"/>
    <lineage>
        <taxon>Eukaryota</taxon>
        <taxon>Metazoa</taxon>
        <taxon>Chordata</taxon>
        <taxon>Tunicata</taxon>
        <taxon>Appendicularia</taxon>
        <taxon>Copelata</taxon>
        <taxon>Oikopleuridae</taxon>
        <taxon>Oikopleura</taxon>
    </lineage>
</organism>
<dbReference type="EMBL" id="FN653066">
    <property type="protein sequence ID" value="CBY25026.1"/>
    <property type="molecule type" value="Genomic_DNA"/>
</dbReference>
<evidence type="ECO:0000256" key="1">
    <source>
        <dbReference type="SAM" id="MobiDB-lite"/>
    </source>
</evidence>
<sequence length="598" mass="66287">MERMEALMNKRLSAIESKLDDFISTSDSRAGRLSDKVSSLQATVDYMTTLIEQLSDKPPPRHSGEQFESVQVVAFENQVCLILAILYYHECTKMLPAKEQEAHEMTEDNASLVDANAETRSIDSTNSFAIIPTGMNTQEALKRGNRTISETSSFAEIEDDISECGTLIEDKNELAEGGERDAKVDKDDKFEKAIVCSQRIEQRDEDELSVVENAEDPLSIEYAKQRESIKKIQDRVYEECKSLRSSATSPAVSRQVSEASSTTSRWSDATREQHNAMVEKQLEEFRGELACASIIAHSAGNGDTPANSTNSIPSMRSSLTDSVNLDVRVDPFLTNQSVNPSPPQASPFTSTEVAQTDEELLEEIFAKKTDHLNQAPEVEAGHDTSEQTGVLTTDVLGRNHPAASLVNRMANAAPFEPRFQIPLSAMESDPNRNQQALARAFEENHSVATVVNQTTTDSMSHPRASNAETTAAVNQLKVEFGYEHEPLIIAAMKKFGGNASDCKAFLNSRQLTTQFLIARFRLEDLDCQVDYDTLAQLTVTYDNISQVVNDYIEFEFQQQALASDAPRRRGQSNGVFGVDRLIQYVSQKANQISSIITH</sequence>
<accession>E4XKV9</accession>
<feature type="compositionally biased region" description="Polar residues" evidence="1">
    <location>
        <begin position="247"/>
        <end position="267"/>
    </location>
</feature>
<gene>
    <name evidence="2" type="ORF">GSOID_T00014327001</name>
</gene>
<dbReference type="OrthoDB" id="10384655at2759"/>
<dbReference type="AlphaFoldDB" id="E4XKV9"/>
<reference evidence="2" key="1">
    <citation type="journal article" date="2010" name="Science">
        <title>Plasticity of animal genome architecture unmasked by rapid evolution of a pelagic tunicate.</title>
        <authorList>
            <person name="Denoeud F."/>
            <person name="Henriet S."/>
            <person name="Mungpakdee S."/>
            <person name="Aury J.M."/>
            <person name="Da Silva C."/>
            <person name="Brinkmann H."/>
            <person name="Mikhaleva J."/>
            <person name="Olsen L.C."/>
            <person name="Jubin C."/>
            <person name="Canestro C."/>
            <person name="Bouquet J.M."/>
            <person name="Danks G."/>
            <person name="Poulain J."/>
            <person name="Campsteijn C."/>
            <person name="Adamski M."/>
            <person name="Cross I."/>
            <person name="Yadetie F."/>
            <person name="Muffato M."/>
            <person name="Louis A."/>
            <person name="Butcher S."/>
            <person name="Tsagkogeorga G."/>
            <person name="Konrad A."/>
            <person name="Singh S."/>
            <person name="Jensen M.F."/>
            <person name="Cong E.H."/>
            <person name="Eikeseth-Otteraa H."/>
            <person name="Noel B."/>
            <person name="Anthouard V."/>
            <person name="Porcel B.M."/>
            <person name="Kachouri-Lafond R."/>
            <person name="Nishino A."/>
            <person name="Ugolini M."/>
            <person name="Chourrout P."/>
            <person name="Nishida H."/>
            <person name="Aasland R."/>
            <person name="Huzurbazar S."/>
            <person name="Westhof E."/>
            <person name="Delsuc F."/>
            <person name="Lehrach H."/>
            <person name="Reinhardt R."/>
            <person name="Weissenbach J."/>
            <person name="Roy S.W."/>
            <person name="Artiguenave F."/>
            <person name="Postlethwait J.H."/>
            <person name="Manak J.R."/>
            <person name="Thompson E.M."/>
            <person name="Jaillon O."/>
            <person name="Du Pasquier L."/>
            <person name="Boudinot P."/>
            <person name="Liberles D.A."/>
            <person name="Volff J.N."/>
            <person name="Philippe H."/>
            <person name="Lenhard B."/>
            <person name="Roest Crollius H."/>
            <person name="Wincker P."/>
            <person name="Chourrout D."/>
        </authorList>
    </citation>
    <scope>NUCLEOTIDE SEQUENCE [LARGE SCALE GENOMIC DNA]</scope>
</reference>
<proteinExistence type="predicted"/>
<evidence type="ECO:0000313" key="3">
    <source>
        <dbReference type="Proteomes" id="UP000001307"/>
    </source>
</evidence>
<keyword evidence="3" id="KW-1185">Reference proteome</keyword>
<protein>
    <submittedName>
        <fullName evidence="2">Uncharacterized protein</fullName>
    </submittedName>
</protein>
<feature type="region of interest" description="Disordered" evidence="1">
    <location>
        <begin position="247"/>
        <end position="270"/>
    </location>
</feature>
<dbReference type="InParanoid" id="E4XKV9"/>
<dbReference type="Proteomes" id="UP000001307">
    <property type="component" value="Unassembled WGS sequence"/>
</dbReference>